<sequence>MAKAQAEMDDVVGPNGVVQESHISDLPYLQALVKETLRLPHQVLINAWAIGRDSSIWENAERFEPERFLVGREIDLKGRDFS</sequence>
<dbReference type="InterPro" id="IPR036396">
    <property type="entry name" value="Cyt_P450_sf"/>
</dbReference>
<proteinExistence type="inferred from homology"/>
<accession>A0ABQ7DZ28</accession>
<comment type="caution">
    <text evidence="2">The sequence shown here is derived from an EMBL/GenBank/DDBJ whole genome shotgun (WGS) entry which is preliminary data.</text>
</comment>
<evidence type="ECO:0008006" key="4">
    <source>
        <dbReference type="Google" id="ProtNLM"/>
    </source>
</evidence>
<dbReference type="Pfam" id="PF00067">
    <property type="entry name" value="p450"/>
    <property type="match status" value="2"/>
</dbReference>
<dbReference type="PANTHER" id="PTHR47950">
    <property type="entry name" value="CYTOCHROME P450, FAMILY 76, SUBFAMILY C, POLYPEPTIDE 5-RELATED"/>
    <property type="match status" value="1"/>
</dbReference>
<dbReference type="Gene3D" id="1.10.630.10">
    <property type="entry name" value="Cytochrome P450"/>
    <property type="match status" value="2"/>
</dbReference>
<dbReference type="SUPFAM" id="SSF48264">
    <property type="entry name" value="Cytochrome P450"/>
    <property type="match status" value="1"/>
</dbReference>
<evidence type="ECO:0000313" key="2">
    <source>
        <dbReference type="EMBL" id="KAF3582685.1"/>
    </source>
</evidence>
<evidence type="ECO:0000313" key="3">
    <source>
        <dbReference type="Proteomes" id="UP000266723"/>
    </source>
</evidence>
<organism evidence="2 3">
    <name type="scientific">Brassica cretica</name>
    <name type="common">Mustard</name>
    <dbReference type="NCBI Taxonomy" id="69181"/>
    <lineage>
        <taxon>Eukaryota</taxon>
        <taxon>Viridiplantae</taxon>
        <taxon>Streptophyta</taxon>
        <taxon>Embryophyta</taxon>
        <taxon>Tracheophyta</taxon>
        <taxon>Spermatophyta</taxon>
        <taxon>Magnoliopsida</taxon>
        <taxon>eudicotyledons</taxon>
        <taxon>Gunneridae</taxon>
        <taxon>Pentapetalae</taxon>
        <taxon>rosids</taxon>
        <taxon>malvids</taxon>
        <taxon>Brassicales</taxon>
        <taxon>Brassicaceae</taxon>
        <taxon>Brassiceae</taxon>
        <taxon>Brassica</taxon>
    </lineage>
</organism>
<dbReference type="EMBL" id="QGKV02000649">
    <property type="protein sequence ID" value="KAF3582685.1"/>
    <property type="molecule type" value="Genomic_DNA"/>
</dbReference>
<reference evidence="2 3" key="1">
    <citation type="journal article" date="2020" name="BMC Genomics">
        <title>Intraspecific diversification of the crop wild relative Brassica cretica Lam. using demographic model selection.</title>
        <authorList>
            <person name="Kioukis A."/>
            <person name="Michalopoulou V.A."/>
            <person name="Briers L."/>
            <person name="Pirintsos S."/>
            <person name="Studholme D.J."/>
            <person name="Pavlidis P."/>
            <person name="Sarris P.F."/>
        </authorList>
    </citation>
    <scope>NUCLEOTIDE SEQUENCE [LARGE SCALE GENOMIC DNA]</scope>
    <source>
        <strain evidence="3">cv. PFS-1207/04</strain>
    </source>
</reference>
<protein>
    <recommendedName>
        <fullName evidence="4">Cytochrome P450</fullName>
    </recommendedName>
</protein>
<gene>
    <name evidence="2" type="ORF">DY000_02032057</name>
</gene>
<dbReference type="InterPro" id="IPR001128">
    <property type="entry name" value="Cyt_P450"/>
</dbReference>
<dbReference type="Proteomes" id="UP000266723">
    <property type="component" value="Unassembled WGS sequence"/>
</dbReference>
<dbReference type="PANTHER" id="PTHR47950:SF22">
    <property type="entry name" value="CYTOCHROME P450 76C1-RELATED"/>
    <property type="match status" value="1"/>
</dbReference>
<keyword evidence="3" id="KW-1185">Reference proteome</keyword>
<comment type="similarity">
    <text evidence="1">Belongs to the cytochrome P450 family.</text>
</comment>
<evidence type="ECO:0000256" key="1">
    <source>
        <dbReference type="ARBA" id="ARBA00010617"/>
    </source>
</evidence>
<name>A0ABQ7DZ28_BRACR</name>